<keyword evidence="1" id="KW-0472">Membrane</keyword>
<gene>
    <name evidence="2" type="ORF">Cci01nite_26720</name>
</gene>
<dbReference type="EMBL" id="BONH01000009">
    <property type="protein sequence ID" value="GIF97578.1"/>
    <property type="molecule type" value="Genomic_DNA"/>
</dbReference>
<feature type="transmembrane region" description="Helical" evidence="1">
    <location>
        <begin position="86"/>
        <end position="104"/>
    </location>
</feature>
<organism evidence="2 3">
    <name type="scientific">Catellatospora citrea</name>
    <dbReference type="NCBI Taxonomy" id="53366"/>
    <lineage>
        <taxon>Bacteria</taxon>
        <taxon>Bacillati</taxon>
        <taxon>Actinomycetota</taxon>
        <taxon>Actinomycetes</taxon>
        <taxon>Micromonosporales</taxon>
        <taxon>Micromonosporaceae</taxon>
        <taxon>Catellatospora</taxon>
    </lineage>
</organism>
<proteinExistence type="predicted"/>
<dbReference type="Proteomes" id="UP000659904">
    <property type="component" value="Unassembled WGS sequence"/>
</dbReference>
<comment type="caution">
    <text evidence="2">The sequence shown here is derived from an EMBL/GenBank/DDBJ whole genome shotgun (WGS) entry which is preliminary data.</text>
</comment>
<evidence type="ECO:0000313" key="2">
    <source>
        <dbReference type="EMBL" id="GIF97578.1"/>
    </source>
</evidence>
<reference evidence="2 3" key="1">
    <citation type="submission" date="2021-01" db="EMBL/GenBank/DDBJ databases">
        <title>Whole genome shotgun sequence of Catellatospora citrea NBRC 14495.</title>
        <authorList>
            <person name="Komaki H."/>
            <person name="Tamura T."/>
        </authorList>
    </citation>
    <scope>NUCLEOTIDE SEQUENCE [LARGE SCALE GENOMIC DNA]</scope>
    <source>
        <strain evidence="2 3">NBRC 14495</strain>
    </source>
</reference>
<accession>A0A8J3KIH3</accession>
<keyword evidence="1" id="KW-1133">Transmembrane helix</keyword>
<keyword evidence="3" id="KW-1185">Reference proteome</keyword>
<name>A0A8J3KIH3_9ACTN</name>
<sequence>MWWRIPLGFLAVVGAPVYLWHVWRVVPSLWRGEHEGSLPVGHVRMYDVFPRSYLTALLPLSAMAGFFLLLGLQFMVGALTIAPAKGAFLLMGLTVPLTVLQWVVNAYNRPRALVPPAFRDQLGWVEVRRRRRSNRRAGRPDTDHLVEILVFGPPGADSVAICAEAGCRWRAVPDRRAHVPELSLRNKATRHSSRITVDRVRPTADV</sequence>
<evidence type="ECO:0000256" key="1">
    <source>
        <dbReference type="SAM" id="Phobius"/>
    </source>
</evidence>
<evidence type="ECO:0000313" key="3">
    <source>
        <dbReference type="Proteomes" id="UP000659904"/>
    </source>
</evidence>
<feature type="transmembrane region" description="Helical" evidence="1">
    <location>
        <begin position="53"/>
        <end position="74"/>
    </location>
</feature>
<protein>
    <submittedName>
        <fullName evidence="2">Uncharacterized protein</fullName>
    </submittedName>
</protein>
<keyword evidence="1" id="KW-0812">Transmembrane</keyword>
<dbReference type="AlphaFoldDB" id="A0A8J3KIH3"/>
<feature type="transmembrane region" description="Helical" evidence="1">
    <location>
        <begin position="7"/>
        <end position="23"/>
    </location>
</feature>